<evidence type="ECO:0000313" key="1">
    <source>
        <dbReference type="EMBL" id="MBM7814835.1"/>
    </source>
</evidence>
<accession>A0ABS2SEY2</accession>
<dbReference type="Proteomes" id="UP001195724">
    <property type="component" value="Unassembled WGS sequence"/>
</dbReference>
<name>A0ABS2SEY2_9PSEU</name>
<sequence>MRSGAVKLLKKVLRRRRFAKPGYYAYPAV</sequence>
<comment type="caution">
    <text evidence="1">The sequence shown here is derived from an EMBL/GenBank/DDBJ whole genome shotgun (WGS) entry which is preliminary data.</text>
</comment>
<reference evidence="1 2" key="1">
    <citation type="submission" date="2021-01" db="EMBL/GenBank/DDBJ databases">
        <title>Sequencing the genomes of 1000 actinobacteria strains.</title>
        <authorList>
            <person name="Klenk H.-P."/>
        </authorList>
    </citation>
    <scope>NUCLEOTIDE SEQUENCE [LARGE SCALE GENOMIC DNA]</scope>
    <source>
        <strain evidence="1 2">DSM 44581</strain>
    </source>
</reference>
<organism evidence="1 2">
    <name type="scientific">Saccharothrix algeriensis</name>
    <dbReference type="NCBI Taxonomy" id="173560"/>
    <lineage>
        <taxon>Bacteria</taxon>
        <taxon>Bacillati</taxon>
        <taxon>Actinomycetota</taxon>
        <taxon>Actinomycetes</taxon>
        <taxon>Pseudonocardiales</taxon>
        <taxon>Pseudonocardiaceae</taxon>
        <taxon>Saccharothrix</taxon>
    </lineage>
</organism>
<protein>
    <submittedName>
        <fullName evidence="1">Uncharacterized protein</fullName>
    </submittedName>
</protein>
<dbReference type="EMBL" id="JAFBCL010000001">
    <property type="protein sequence ID" value="MBM7814835.1"/>
    <property type="molecule type" value="Genomic_DNA"/>
</dbReference>
<keyword evidence="2" id="KW-1185">Reference proteome</keyword>
<evidence type="ECO:0000313" key="2">
    <source>
        <dbReference type="Proteomes" id="UP001195724"/>
    </source>
</evidence>
<gene>
    <name evidence="1" type="ORF">JOE68_005700</name>
</gene>
<proteinExistence type="predicted"/>